<dbReference type="Proteomes" id="UP000276133">
    <property type="component" value="Unassembled WGS sequence"/>
</dbReference>
<keyword evidence="3" id="KW-1185">Reference proteome</keyword>
<feature type="region of interest" description="Disordered" evidence="1">
    <location>
        <begin position="27"/>
        <end position="90"/>
    </location>
</feature>
<evidence type="ECO:0000313" key="2">
    <source>
        <dbReference type="EMBL" id="RMZ98883.1"/>
    </source>
</evidence>
<sequence length="90" mass="10602">MGFQNQYNPLESYPTFLGVKLDQKLSYNQHLEKHRDDPQSPKVRHGRKKSQPAVPQIYPREKKGGHYSARDWRISDKSKKHNNKPFLGEN</sequence>
<evidence type="ECO:0000256" key="1">
    <source>
        <dbReference type="SAM" id="MobiDB-lite"/>
    </source>
</evidence>
<organism evidence="2 3">
    <name type="scientific">Brachionus plicatilis</name>
    <name type="common">Marine rotifer</name>
    <name type="synonym">Brachionus muelleri</name>
    <dbReference type="NCBI Taxonomy" id="10195"/>
    <lineage>
        <taxon>Eukaryota</taxon>
        <taxon>Metazoa</taxon>
        <taxon>Spiralia</taxon>
        <taxon>Gnathifera</taxon>
        <taxon>Rotifera</taxon>
        <taxon>Eurotatoria</taxon>
        <taxon>Monogononta</taxon>
        <taxon>Pseudotrocha</taxon>
        <taxon>Ploima</taxon>
        <taxon>Brachionidae</taxon>
        <taxon>Brachionus</taxon>
    </lineage>
</organism>
<feature type="compositionally biased region" description="Basic and acidic residues" evidence="1">
    <location>
        <begin position="59"/>
        <end position="77"/>
    </location>
</feature>
<gene>
    <name evidence="2" type="ORF">BpHYR1_006484</name>
</gene>
<dbReference type="EMBL" id="REGN01010501">
    <property type="protein sequence ID" value="RMZ98883.1"/>
    <property type="molecule type" value="Genomic_DNA"/>
</dbReference>
<reference evidence="2 3" key="1">
    <citation type="journal article" date="2018" name="Sci. Rep.">
        <title>Genomic signatures of local adaptation to the degree of environmental predictability in rotifers.</title>
        <authorList>
            <person name="Franch-Gras L."/>
            <person name="Hahn C."/>
            <person name="Garcia-Roger E.M."/>
            <person name="Carmona M.J."/>
            <person name="Serra M."/>
            <person name="Gomez A."/>
        </authorList>
    </citation>
    <scope>NUCLEOTIDE SEQUENCE [LARGE SCALE GENOMIC DNA]</scope>
    <source>
        <strain evidence="2">HYR1</strain>
    </source>
</reference>
<dbReference type="AlphaFoldDB" id="A0A3M7PIP2"/>
<feature type="compositionally biased region" description="Basic and acidic residues" evidence="1">
    <location>
        <begin position="30"/>
        <end position="39"/>
    </location>
</feature>
<evidence type="ECO:0000313" key="3">
    <source>
        <dbReference type="Proteomes" id="UP000276133"/>
    </source>
</evidence>
<accession>A0A3M7PIP2</accession>
<proteinExistence type="predicted"/>
<name>A0A3M7PIP2_BRAPC</name>
<comment type="caution">
    <text evidence="2">The sequence shown here is derived from an EMBL/GenBank/DDBJ whole genome shotgun (WGS) entry which is preliminary data.</text>
</comment>
<protein>
    <submittedName>
        <fullName evidence="2">Uncharacterized protein</fullName>
    </submittedName>
</protein>